<dbReference type="InterPro" id="IPR010998">
    <property type="entry name" value="Integrase_recombinase_N"/>
</dbReference>
<evidence type="ECO:0000256" key="5">
    <source>
        <dbReference type="PROSITE-ProRule" id="PRU01248"/>
    </source>
</evidence>
<dbReference type="PROSITE" id="PS51898">
    <property type="entry name" value="TYR_RECOMBINASE"/>
    <property type="match status" value="1"/>
</dbReference>
<dbReference type="GO" id="GO:0015074">
    <property type="term" value="P:DNA integration"/>
    <property type="evidence" value="ECO:0007669"/>
    <property type="project" value="UniProtKB-KW"/>
</dbReference>
<organism evidence="10 11">
    <name type="scientific">Crateriforma conspicua</name>
    <dbReference type="NCBI Taxonomy" id="2527996"/>
    <lineage>
        <taxon>Bacteria</taxon>
        <taxon>Pseudomonadati</taxon>
        <taxon>Planctomycetota</taxon>
        <taxon>Planctomycetia</taxon>
        <taxon>Planctomycetales</taxon>
        <taxon>Planctomycetaceae</taxon>
        <taxon>Crateriforma</taxon>
    </lineage>
</organism>
<dbReference type="InterPro" id="IPR004107">
    <property type="entry name" value="Integrase_SAM-like_N"/>
</dbReference>
<evidence type="ECO:0000256" key="6">
    <source>
        <dbReference type="SAM" id="MobiDB-lite"/>
    </source>
</evidence>
<reference evidence="10 11" key="1">
    <citation type="submission" date="2019-02" db="EMBL/GenBank/DDBJ databases">
        <title>Deep-cultivation of Planctomycetes and their phenomic and genomic characterization uncovers novel biology.</title>
        <authorList>
            <person name="Wiegand S."/>
            <person name="Jogler M."/>
            <person name="Boedeker C."/>
            <person name="Pinto D."/>
            <person name="Vollmers J."/>
            <person name="Rivas-Marin E."/>
            <person name="Kohn T."/>
            <person name="Peeters S.H."/>
            <person name="Heuer A."/>
            <person name="Rast P."/>
            <person name="Oberbeckmann S."/>
            <person name="Bunk B."/>
            <person name="Jeske O."/>
            <person name="Meyerdierks A."/>
            <person name="Storesund J.E."/>
            <person name="Kallscheuer N."/>
            <person name="Luecker S."/>
            <person name="Lage O.M."/>
            <person name="Pohl T."/>
            <person name="Merkel B.J."/>
            <person name="Hornburger P."/>
            <person name="Mueller R.-W."/>
            <person name="Bruemmer F."/>
            <person name="Labrenz M."/>
            <person name="Spormann A.M."/>
            <person name="Op Den Camp H."/>
            <person name="Overmann J."/>
            <person name="Amann R."/>
            <person name="Jetten M.S.M."/>
            <person name="Mascher T."/>
            <person name="Medema M.H."/>
            <person name="Devos D.P."/>
            <person name="Kaster A.-K."/>
            <person name="Ovreas L."/>
            <person name="Rohde M."/>
            <person name="Galperin M.Y."/>
            <person name="Jogler C."/>
        </authorList>
    </citation>
    <scope>NUCLEOTIDE SEQUENCE [LARGE SCALE GENOMIC DNA]</scope>
    <source>
        <strain evidence="10 11">V7</strain>
    </source>
</reference>
<dbReference type="GO" id="GO:0006310">
    <property type="term" value="P:DNA recombination"/>
    <property type="evidence" value="ECO:0007669"/>
    <property type="project" value="UniProtKB-KW"/>
</dbReference>
<feature type="compositionally biased region" description="Acidic residues" evidence="6">
    <location>
        <begin position="372"/>
        <end position="381"/>
    </location>
</feature>
<evidence type="ECO:0000259" key="8">
    <source>
        <dbReference type="PROSITE" id="PS51900"/>
    </source>
</evidence>
<dbReference type="SUPFAM" id="SSF56349">
    <property type="entry name" value="DNA breaking-rejoining enzymes"/>
    <property type="match status" value="1"/>
</dbReference>
<keyword evidence="3 5" id="KW-0238">DNA-binding</keyword>
<dbReference type="AlphaFoldDB" id="A0A5C6FJ94"/>
<evidence type="ECO:0000313" key="9">
    <source>
        <dbReference type="EMBL" id="TWU62309.1"/>
    </source>
</evidence>
<feature type="domain" description="Core-binding (CB)" evidence="8">
    <location>
        <begin position="49"/>
        <end position="144"/>
    </location>
</feature>
<keyword evidence="4" id="KW-0233">DNA recombination</keyword>
<comment type="caution">
    <text evidence="10">The sequence shown here is derived from an EMBL/GenBank/DDBJ whole genome shotgun (WGS) entry which is preliminary data.</text>
</comment>
<accession>A0A5C6FJ94</accession>
<evidence type="ECO:0000256" key="2">
    <source>
        <dbReference type="ARBA" id="ARBA00022908"/>
    </source>
</evidence>
<dbReference type="Gene3D" id="1.10.443.10">
    <property type="entry name" value="Intergrase catalytic core"/>
    <property type="match status" value="1"/>
</dbReference>
<name>A0A5C6FJ94_9PLAN</name>
<dbReference type="InterPro" id="IPR044068">
    <property type="entry name" value="CB"/>
</dbReference>
<dbReference type="Pfam" id="PF13495">
    <property type="entry name" value="Phage_int_SAM_4"/>
    <property type="match status" value="1"/>
</dbReference>
<evidence type="ECO:0000256" key="4">
    <source>
        <dbReference type="ARBA" id="ARBA00023172"/>
    </source>
</evidence>
<keyword evidence="2" id="KW-0229">DNA integration</keyword>
<dbReference type="InterPro" id="IPR050090">
    <property type="entry name" value="Tyrosine_recombinase_XerCD"/>
</dbReference>
<proteinExistence type="predicted"/>
<sequence length="381" mass="44053">MQPDTNQRGFWSFKDQKPLSFTPVRSFLFHGETMSRKRPRKPIQPVDDATDKHGFQHFINIHVEDLRTRNYSELTIDNRHKYIRRFALWCLARGIGRPNEITKPILERFQRHLYQHRTEADKPLSFRSQYAHLSSLRAWFKWLARKNYLLFNPASELDLPKIGHRLPKAVLTAEEAEAVLAQPDIAEPLGVRDRAILETFYSTGMRRSELANLRIDDIDTERRTLMIREGKGKKDRVIPIGKRALSWITVYIESARGELLCNQAEPILFITNEGEPISPDSLTEYVRRYIDASGIGKKGSCHLFRHTMATLMLEHGADIRYIQAMLGHAKLTTTEIYTQVSIRKLRQIHELTHPADHERDASHPDELKATSDDEGGPDEDA</sequence>
<keyword evidence="1" id="KW-0159">Chromosome partition</keyword>
<dbReference type="InterPro" id="IPR011010">
    <property type="entry name" value="DNA_brk_join_enz"/>
</dbReference>
<evidence type="ECO:0000313" key="11">
    <source>
        <dbReference type="Proteomes" id="UP000316476"/>
    </source>
</evidence>
<dbReference type="PROSITE" id="PS51900">
    <property type="entry name" value="CB"/>
    <property type="match status" value="1"/>
</dbReference>
<dbReference type="Proteomes" id="UP000316476">
    <property type="component" value="Unassembled WGS sequence"/>
</dbReference>
<evidence type="ECO:0000256" key="3">
    <source>
        <dbReference type="ARBA" id="ARBA00023125"/>
    </source>
</evidence>
<feature type="compositionally biased region" description="Basic and acidic residues" evidence="6">
    <location>
        <begin position="353"/>
        <end position="371"/>
    </location>
</feature>
<dbReference type="PANTHER" id="PTHR30349">
    <property type="entry name" value="PHAGE INTEGRASE-RELATED"/>
    <property type="match status" value="1"/>
</dbReference>
<dbReference type="InterPro" id="IPR002104">
    <property type="entry name" value="Integrase_catalytic"/>
</dbReference>
<dbReference type="EMBL" id="SJPZ01000002">
    <property type="protein sequence ID" value="TWU62315.1"/>
    <property type="molecule type" value="Genomic_DNA"/>
</dbReference>
<dbReference type="GO" id="GO:0007059">
    <property type="term" value="P:chromosome segregation"/>
    <property type="evidence" value="ECO:0007669"/>
    <property type="project" value="UniProtKB-KW"/>
</dbReference>
<dbReference type="EMBL" id="SJPZ01000002">
    <property type="protein sequence ID" value="TWU62309.1"/>
    <property type="molecule type" value="Genomic_DNA"/>
</dbReference>
<evidence type="ECO:0000259" key="7">
    <source>
        <dbReference type="PROSITE" id="PS51898"/>
    </source>
</evidence>
<feature type="domain" description="Tyr recombinase" evidence="7">
    <location>
        <begin position="165"/>
        <end position="350"/>
    </location>
</feature>
<dbReference type="InterPro" id="IPR013762">
    <property type="entry name" value="Integrase-like_cat_sf"/>
</dbReference>
<dbReference type="PANTHER" id="PTHR30349:SF81">
    <property type="entry name" value="TYROSINE RECOMBINASE XERC"/>
    <property type="match status" value="1"/>
</dbReference>
<evidence type="ECO:0000313" key="10">
    <source>
        <dbReference type="EMBL" id="TWU62315.1"/>
    </source>
</evidence>
<feature type="region of interest" description="Disordered" evidence="6">
    <location>
        <begin position="353"/>
        <end position="381"/>
    </location>
</feature>
<dbReference type="Pfam" id="PF00589">
    <property type="entry name" value="Phage_integrase"/>
    <property type="match status" value="1"/>
</dbReference>
<dbReference type="GO" id="GO:0003677">
    <property type="term" value="F:DNA binding"/>
    <property type="evidence" value="ECO:0007669"/>
    <property type="project" value="UniProtKB-UniRule"/>
</dbReference>
<dbReference type="CDD" id="cd00798">
    <property type="entry name" value="INT_XerDC_C"/>
    <property type="match status" value="1"/>
</dbReference>
<evidence type="ECO:0000256" key="1">
    <source>
        <dbReference type="ARBA" id="ARBA00022829"/>
    </source>
</evidence>
<dbReference type="Gene3D" id="1.10.150.130">
    <property type="match status" value="1"/>
</dbReference>
<dbReference type="NCBIfam" id="NF002331">
    <property type="entry name" value="PRK01287.1"/>
    <property type="match status" value="1"/>
</dbReference>
<gene>
    <name evidence="10" type="primary">xerC_5</name>
    <name evidence="9" type="synonym">xerC_4</name>
    <name evidence="9" type="ORF">V7x_40380</name>
    <name evidence="10" type="ORF">V7x_40440</name>
</gene>
<protein>
    <submittedName>
        <fullName evidence="10">Tyrosine recombinase XerC</fullName>
    </submittedName>
</protein>